<evidence type="ECO:0000313" key="2">
    <source>
        <dbReference type="EMBL" id="ODN30298.1"/>
    </source>
</evidence>
<sequence length="217" mass="24721">MRKYFLLPILVLVLIFSFAFDITTPNSQQDQMPKISNNTTSLFHSSNATDYLPFLAPLLVIPLDETVRLYVPKLKFLESLDHLEFEHFFILAASTSLFISYYDVSVARAIAQSFIATSTVTALLKFIIGRARPYVNIGALTFNPFSFSKSFQSFPSGHASLSWTIFTPIAQNFGAQWYFVPVILSTQRLWSDEHWLSDVIFGSVLGWWIANRIQSEK</sequence>
<evidence type="ECO:0000313" key="3">
    <source>
        <dbReference type="Proteomes" id="UP000094570"/>
    </source>
</evidence>
<protein>
    <recommendedName>
        <fullName evidence="1">Phosphatidic acid phosphatase type 2/haloperoxidase domain-containing protein</fullName>
    </recommendedName>
</protein>
<dbReference type="PANTHER" id="PTHR14969">
    <property type="entry name" value="SPHINGOSINE-1-PHOSPHATE PHOSPHOHYDROLASE"/>
    <property type="match status" value="1"/>
</dbReference>
<dbReference type="Pfam" id="PF01569">
    <property type="entry name" value="PAP2"/>
    <property type="match status" value="1"/>
</dbReference>
<dbReference type="PANTHER" id="PTHR14969:SF13">
    <property type="entry name" value="AT30094P"/>
    <property type="match status" value="1"/>
</dbReference>
<dbReference type="OrthoDB" id="9773582at2"/>
<dbReference type="InterPro" id="IPR000326">
    <property type="entry name" value="PAP2/HPO"/>
</dbReference>
<dbReference type="EMBL" id="LWAF01000008">
    <property type="protein sequence ID" value="ODN30298.1"/>
    <property type="molecule type" value="Genomic_DNA"/>
</dbReference>
<feature type="domain" description="Phosphatidic acid phosphatase type 2/haloperoxidase" evidence="1">
    <location>
        <begin position="104"/>
        <end position="214"/>
    </location>
</feature>
<organism evidence="2 3">
    <name type="scientific">Fervidobacterium thailandense</name>
    <dbReference type="NCBI Taxonomy" id="1008305"/>
    <lineage>
        <taxon>Bacteria</taxon>
        <taxon>Thermotogati</taxon>
        <taxon>Thermotogota</taxon>
        <taxon>Thermotogae</taxon>
        <taxon>Thermotogales</taxon>
        <taxon>Fervidobacteriaceae</taxon>
        <taxon>Fervidobacterium</taxon>
    </lineage>
</organism>
<name>A0A1E3G3N4_9BACT</name>
<proteinExistence type="predicted"/>
<keyword evidence="3" id="KW-1185">Reference proteome</keyword>
<reference evidence="3" key="1">
    <citation type="submission" date="2016-04" db="EMBL/GenBank/DDBJ databases">
        <title>The genome sequence project of a novel Fervidobacterium isolate from a hot spring in Thailand.</title>
        <authorList>
            <person name="Gonzalez J.M."/>
            <person name="Cuecas A."/>
            <person name="Kanoksilapatham W."/>
        </authorList>
    </citation>
    <scope>NUCLEOTIDE SEQUENCE [LARGE SCALE GENOMIC DNA]</scope>
    <source>
        <strain evidence="3">FC2004</strain>
    </source>
</reference>
<dbReference type="Gene3D" id="1.20.144.10">
    <property type="entry name" value="Phosphatidic acid phosphatase type 2/haloperoxidase"/>
    <property type="match status" value="1"/>
</dbReference>
<dbReference type="RefSeq" id="WP_069293322.1">
    <property type="nucleotide sequence ID" value="NZ_CP140110.1"/>
</dbReference>
<accession>A0A1E3G3N4</accession>
<comment type="caution">
    <text evidence="2">The sequence shown here is derived from an EMBL/GenBank/DDBJ whole genome shotgun (WGS) entry which is preliminary data.</text>
</comment>
<dbReference type="SUPFAM" id="SSF48317">
    <property type="entry name" value="Acid phosphatase/Vanadium-dependent haloperoxidase"/>
    <property type="match status" value="1"/>
</dbReference>
<dbReference type="AlphaFoldDB" id="A0A1E3G3N4"/>
<gene>
    <name evidence="2" type="ORF">A4H02_06335</name>
</gene>
<dbReference type="SMART" id="SM00014">
    <property type="entry name" value="acidPPc"/>
    <property type="match status" value="1"/>
</dbReference>
<dbReference type="InterPro" id="IPR036938">
    <property type="entry name" value="PAP2/HPO_sf"/>
</dbReference>
<dbReference type="STRING" id="1008305.A4H02_06335"/>
<evidence type="ECO:0000259" key="1">
    <source>
        <dbReference type="SMART" id="SM00014"/>
    </source>
</evidence>
<dbReference type="Proteomes" id="UP000094570">
    <property type="component" value="Unassembled WGS sequence"/>
</dbReference>